<evidence type="ECO:0000313" key="2">
    <source>
        <dbReference type="EMBL" id="NWF43850.1"/>
    </source>
</evidence>
<accession>A0A7Y8GS46</accession>
<reference evidence="2 3" key="1">
    <citation type="submission" date="2019-09" db="EMBL/GenBank/DDBJ databases">
        <title>Hydrogenophaga aromatica sp. nov., isolated from a para-xylene-degrading enrichment culture.</title>
        <authorList>
            <person name="Tancsics A."/>
            <person name="Banerjee S."/>
        </authorList>
    </citation>
    <scope>NUCLEOTIDE SEQUENCE [LARGE SCALE GENOMIC DNA]</scope>
    <source>
        <strain evidence="2 3">D2P1</strain>
    </source>
</reference>
<dbReference type="Gene3D" id="3.30.2010.10">
    <property type="entry name" value="Metalloproteases ('zincins'), catalytic domain"/>
    <property type="match status" value="1"/>
</dbReference>
<dbReference type="EMBL" id="VYGV01000001">
    <property type="protein sequence ID" value="NWF43850.1"/>
    <property type="molecule type" value="Genomic_DNA"/>
</dbReference>
<dbReference type="RefSeq" id="WP_177132375.1">
    <property type="nucleotide sequence ID" value="NZ_VYGV01000001.1"/>
</dbReference>
<evidence type="ECO:0000313" key="3">
    <source>
        <dbReference type="Proteomes" id="UP000545507"/>
    </source>
</evidence>
<dbReference type="Proteomes" id="UP000545507">
    <property type="component" value="Unassembled WGS sequence"/>
</dbReference>
<sequence>MQRFVQLALDFLTGPEPVVLSQPPAPVAKPRPAAPPAEPLSEVFQPGTWHHPRANRLLKLGSCDVAYEFKRGKRRTIGLSVGPDGLSVSAPRWTPVGEVEALLHDKAGWVLEKLQNARQRAGELAQARTIWANGAELDFLGQRVRLVLDPAHGFAQVGAVLEPAAIDAPDAVGALRLGLAHNATETQIRDAAQAWLMRQAKRVFAERLDHFSPLLGVRYEKLRLSSAGTRWGSASADGTIRLNWRLIHLKMEMVDYVVVHELSHLRHMDHSPQFWDVVASVMPDHMARRRALKRAAVPLGE</sequence>
<dbReference type="PANTHER" id="PTHR30399">
    <property type="entry name" value="UNCHARACTERIZED PROTEIN YGJP"/>
    <property type="match status" value="1"/>
</dbReference>
<dbReference type="Pfam" id="PF01863">
    <property type="entry name" value="YgjP-like"/>
    <property type="match status" value="1"/>
</dbReference>
<name>A0A7Y8GS46_9BURK</name>
<protein>
    <submittedName>
        <fullName evidence="2">M48 family metallopeptidase</fullName>
    </submittedName>
</protein>
<gene>
    <name evidence="2" type="ORF">F3K02_01030</name>
</gene>
<evidence type="ECO:0000259" key="1">
    <source>
        <dbReference type="Pfam" id="PF01863"/>
    </source>
</evidence>
<dbReference type="InterPro" id="IPR002725">
    <property type="entry name" value="YgjP-like_metallopeptidase"/>
</dbReference>
<comment type="caution">
    <text evidence="2">The sequence shown here is derived from an EMBL/GenBank/DDBJ whole genome shotgun (WGS) entry which is preliminary data.</text>
</comment>
<keyword evidence="3" id="KW-1185">Reference proteome</keyword>
<dbReference type="AlphaFoldDB" id="A0A7Y8GS46"/>
<dbReference type="CDD" id="cd07344">
    <property type="entry name" value="M48_yhfN_like"/>
    <property type="match status" value="1"/>
</dbReference>
<dbReference type="PANTHER" id="PTHR30399:SF1">
    <property type="entry name" value="UTP PYROPHOSPHATASE"/>
    <property type="match status" value="1"/>
</dbReference>
<dbReference type="InterPro" id="IPR053136">
    <property type="entry name" value="UTP_pyrophosphatase-like"/>
</dbReference>
<feature type="domain" description="YgjP-like metallopeptidase" evidence="1">
    <location>
        <begin position="75"/>
        <end position="294"/>
    </location>
</feature>
<proteinExistence type="predicted"/>
<organism evidence="2 3">
    <name type="scientific">Hydrogenophaga aromaticivorans</name>
    <dbReference type="NCBI Taxonomy" id="2610898"/>
    <lineage>
        <taxon>Bacteria</taxon>
        <taxon>Pseudomonadati</taxon>
        <taxon>Pseudomonadota</taxon>
        <taxon>Betaproteobacteria</taxon>
        <taxon>Burkholderiales</taxon>
        <taxon>Comamonadaceae</taxon>
        <taxon>Hydrogenophaga</taxon>
    </lineage>
</organism>